<dbReference type="Proteomes" id="UP001175353">
    <property type="component" value="Unassembled WGS sequence"/>
</dbReference>
<keyword evidence="2" id="KW-1185">Reference proteome</keyword>
<protein>
    <submittedName>
        <fullName evidence="1">Uncharacterized protein</fullName>
    </submittedName>
</protein>
<name>A0AAN6K6C1_9PEZI</name>
<evidence type="ECO:0000313" key="2">
    <source>
        <dbReference type="Proteomes" id="UP001175353"/>
    </source>
</evidence>
<reference evidence="1" key="1">
    <citation type="submission" date="2023-06" db="EMBL/GenBank/DDBJ databases">
        <title>Black Yeasts Isolated from many extreme environments.</title>
        <authorList>
            <person name="Coleine C."/>
            <person name="Stajich J.E."/>
            <person name="Selbmann L."/>
        </authorList>
    </citation>
    <scope>NUCLEOTIDE SEQUENCE</scope>
    <source>
        <strain evidence="1">CCFEE 5200</strain>
    </source>
</reference>
<proteinExistence type="predicted"/>
<sequence length="134" mass="14687">HKTTRTILTALKDSLKSASVLVVVMTANEILNDATRDYPLVLPPLYAGLPRGVPEDKRVMEAELTRMKPTGEDVVVRPSALGSGLGQVMQTLREGTIAQSVQDHGTGRDDVGSWICFDVEDRSVVHDRGFHITY</sequence>
<accession>A0AAN6K6C1</accession>
<evidence type="ECO:0000313" key="1">
    <source>
        <dbReference type="EMBL" id="KAK0967018.1"/>
    </source>
</evidence>
<organism evidence="1 2">
    <name type="scientific">Friedmanniomyces endolithicus</name>
    <dbReference type="NCBI Taxonomy" id="329885"/>
    <lineage>
        <taxon>Eukaryota</taxon>
        <taxon>Fungi</taxon>
        <taxon>Dikarya</taxon>
        <taxon>Ascomycota</taxon>
        <taxon>Pezizomycotina</taxon>
        <taxon>Dothideomycetes</taxon>
        <taxon>Dothideomycetidae</taxon>
        <taxon>Mycosphaerellales</taxon>
        <taxon>Teratosphaeriaceae</taxon>
        <taxon>Friedmanniomyces</taxon>
    </lineage>
</organism>
<gene>
    <name evidence="1" type="ORF">LTR91_017350</name>
</gene>
<dbReference type="EMBL" id="JAUJLE010000223">
    <property type="protein sequence ID" value="KAK0967018.1"/>
    <property type="molecule type" value="Genomic_DNA"/>
</dbReference>
<feature type="non-terminal residue" evidence="1">
    <location>
        <position position="1"/>
    </location>
</feature>
<comment type="caution">
    <text evidence="1">The sequence shown here is derived from an EMBL/GenBank/DDBJ whole genome shotgun (WGS) entry which is preliminary data.</text>
</comment>
<dbReference type="AlphaFoldDB" id="A0AAN6K6C1"/>